<accession>L8WQ67</accession>
<evidence type="ECO:0000313" key="3">
    <source>
        <dbReference type="Proteomes" id="UP000011668"/>
    </source>
</evidence>
<gene>
    <name evidence="2" type="ORF">AG1IA_07050</name>
</gene>
<evidence type="ECO:0000313" key="2">
    <source>
        <dbReference type="EMBL" id="ELU38917.1"/>
    </source>
</evidence>
<dbReference type="EMBL" id="AFRT01001993">
    <property type="protein sequence ID" value="ELU38917.1"/>
    <property type="molecule type" value="Genomic_DNA"/>
</dbReference>
<feature type="region of interest" description="Disordered" evidence="1">
    <location>
        <begin position="1"/>
        <end position="22"/>
    </location>
</feature>
<evidence type="ECO:0000256" key="1">
    <source>
        <dbReference type="SAM" id="MobiDB-lite"/>
    </source>
</evidence>
<dbReference type="HOGENOM" id="CLU_1826606_0_0_1"/>
<dbReference type="AlphaFoldDB" id="L8WQ67"/>
<dbReference type="OrthoDB" id="10647402at2759"/>
<keyword evidence="3" id="KW-1185">Reference proteome</keyword>
<proteinExistence type="predicted"/>
<protein>
    <submittedName>
        <fullName evidence="2">Uncharacterized protein</fullName>
    </submittedName>
</protein>
<comment type="caution">
    <text evidence="2">The sequence shown here is derived from an EMBL/GenBank/DDBJ whole genome shotgun (WGS) entry which is preliminary data.</text>
</comment>
<organism evidence="2 3">
    <name type="scientific">Thanatephorus cucumeris (strain AG1-IA)</name>
    <name type="common">Rice sheath blight fungus</name>
    <name type="synonym">Rhizoctonia solani</name>
    <dbReference type="NCBI Taxonomy" id="983506"/>
    <lineage>
        <taxon>Eukaryota</taxon>
        <taxon>Fungi</taxon>
        <taxon>Dikarya</taxon>
        <taxon>Basidiomycota</taxon>
        <taxon>Agaricomycotina</taxon>
        <taxon>Agaricomycetes</taxon>
        <taxon>Cantharellales</taxon>
        <taxon>Ceratobasidiaceae</taxon>
        <taxon>Rhizoctonia</taxon>
        <taxon>Rhizoctonia solani AG-1</taxon>
    </lineage>
</organism>
<dbReference type="Proteomes" id="UP000011668">
    <property type="component" value="Unassembled WGS sequence"/>
</dbReference>
<sequence length="141" mass="15965">MLGPSSPIFHTADPGTRQRPDSRGLATMIQDQKPQLRSLVSLLCFADPSHIIIITISFVPVCYNRHIGSQSSGLSSFLEIPFISKSIIYFDNPTSWWSSHVSTSYPSTRTRVLDRPTMVRWARRIGNQPRSRGIERQSHAR</sequence>
<name>L8WQ67_THACA</name>
<reference evidence="2 3" key="1">
    <citation type="journal article" date="2013" name="Nat. Commun.">
        <title>The evolution and pathogenic mechanisms of the rice sheath blight pathogen.</title>
        <authorList>
            <person name="Zheng A."/>
            <person name="Lin R."/>
            <person name="Xu L."/>
            <person name="Qin P."/>
            <person name="Tang C."/>
            <person name="Ai P."/>
            <person name="Zhang D."/>
            <person name="Liu Y."/>
            <person name="Sun Z."/>
            <person name="Feng H."/>
            <person name="Wang Y."/>
            <person name="Chen Y."/>
            <person name="Liang X."/>
            <person name="Fu R."/>
            <person name="Li Q."/>
            <person name="Zhang J."/>
            <person name="Yu X."/>
            <person name="Xie Z."/>
            <person name="Ding L."/>
            <person name="Guan P."/>
            <person name="Tang J."/>
            <person name="Liang Y."/>
            <person name="Wang S."/>
            <person name="Deng Q."/>
            <person name="Li S."/>
            <person name="Zhu J."/>
            <person name="Wang L."/>
            <person name="Liu H."/>
            <person name="Li P."/>
        </authorList>
    </citation>
    <scope>NUCLEOTIDE SEQUENCE [LARGE SCALE GENOMIC DNA]</scope>
    <source>
        <strain evidence="3">AG-1 IA</strain>
    </source>
</reference>